<keyword evidence="2" id="KW-1185">Reference proteome</keyword>
<dbReference type="Proteomes" id="UP000007798">
    <property type="component" value="Unassembled WGS sequence"/>
</dbReference>
<reference evidence="1 2" key="1">
    <citation type="journal article" date="2007" name="Nature">
        <title>Evolution of genes and genomes on the Drosophila phylogeny.</title>
        <authorList>
            <consortium name="Drosophila 12 Genomes Consortium"/>
            <person name="Clark A.G."/>
            <person name="Eisen M.B."/>
            <person name="Smith D.R."/>
            <person name="Bergman C.M."/>
            <person name="Oliver B."/>
            <person name="Markow T.A."/>
            <person name="Kaufman T.C."/>
            <person name="Kellis M."/>
            <person name="Gelbart W."/>
            <person name="Iyer V.N."/>
            <person name="Pollard D.A."/>
            <person name="Sackton T.B."/>
            <person name="Larracuente A.M."/>
            <person name="Singh N.D."/>
            <person name="Abad J.P."/>
            <person name="Abt D.N."/>
            <person name="Adryan B."/>
            <person name="Aguade M."/>
            <person name="Akashi H."/>
            <person name="Anderson W.W."/>
            <person name="Aquadro C.F."/>
            <person name="Ardell D.H."/>
            <person name="Arguello R."/>
            <person name="Artieri C.G."/>
            <person name="Barbash D.A."/>
            <person name="Barker D."/>
            <person name="Barsanti P."/>
            <person name="Batterham P."/>
            <person name="Batzoglou S."/>
            <person name="Begun D."/>
            <person name="Bhutkar A."/>
            <person name="Blanco E."/>
            <person name="Bosak S.A."/>
            <person name="Bradley R.K."/>
            <person name="Brand A.D."/>
            <person name="Brent M.R."/>
            <person name="Brooks A.N."/>
            <person name="Brown R.H."/>
            <person name="Butlin R.K."/>
            <person name="Caggese C."/>
            <person name="Calvi B.R."/>
            <person name="Bernardo de Carvalho A."/>
            <person name="Caspi A."/>
            <person name="Castrezana S."/>
            <person name="Celniker S.E."/>
            <person name="Chang J.L."/>
            <person name="Chapple C."/>
            <person name="Chatterji S."/>
            <person name="Chinwalla A."/>
            <person name="Civetta A."/>
            <person name="Clifton S.W."/>
            <person name="Comeron J.M."/>
            <person name="Costello J.C."/>
            <person name="Coyne J.A."/>
            <person name="Daub J."/>
            <person name="David R.G."/>
            <person name="Delcher A.L."/>
            <person name="Delehaunty K."/>
            <person name="Do C.B."/>
            <person name="Ebling H."/>
            <person name="Edwards K."/>
            <person name="Eickbush T."/>
            <person name="Evans J.D."/>
            <person name="Filipski A."/>
            <person name="Findeiss S."/>
            <person name="Freyhult E."/>
            <person name="Fulton L."/>
            <person name="Fulton R."/>
            <person name="Garcia A.C."/>
            <person name="Gardiner A."/>
            <person name="Garfield D.A."/>
            <person name="Garvin B.E."/>
            <person name="Gibson G."/>
            <person name="Gilbert D."/>
            <person name="Gnerre S."/>
            <person name="Godfrey J."/>
            <person name="Good R."/>
            <person name="Gotea V."/>
            <person name="Gravely B."/>
            <person name="Greenberg A.J."/>
            <person name="Griffiths-Jones S."/>
            <person name="Gross S."/>
            <person name="Guigo R."/>
            <person name="Gustafson E.A."/>
            <person name="Haerty W."/>
            <person name="Hahn M.W."/>
            <person name="Halligan D.L."/>
            <person name="Halpern A.L."/>
            <person name="Halter G.M."/>
            <person name="Han M.V."/>
            <person name="Heger A."/>
            <person name="Hillier L."/>
            <person name="Hinrichs A.S."/>
            <person name="Holmes I."/>
            <person name="Hoskins R.A."/>
            <person name="Hubisz M.J."/>
            <person name="Hultmark D."/>
            <person name="Huntley M.A."/>
            <person name="Jaffe D.B."/>
            <person name="Jagadeeshan S."/>
            <person name="Jeck W.R."/>
            <person name="Johnson J."/>
            <person name="Jones C.D."/>
            <person name="Jordan W.C."/>
            <person name="Karpen G.H."/>
            <person name="Kataoka E."/>
            <person name="Keightley P.D."/>
            <person name="Kheradpour P."/>
            <person name="Kirkness E.F."/>
            <person name="Koerich L.B."/>
            <person name="Kristiansen K."/>
            <person name="Kudrna D."/>
            <person name="Kulathinal R.J."/>
            <person name="Kumar S."/>
            <person name="Kwok R."/>
            <person name="Lander E."/>
            <person name="Langley C.H."/>
            <person name="Lapoint R."/>
            <person name="Lazzaro B.P."/>
            <person name="Lee S.J."/>
            <person name="Levesque L."/>
            <person name="Li R."/>
            <person name="Lin C.F."/>
            <person name="Lin M.F."/>
            <person name="Lindblad-Toh K."/>
            <person name="Llopart A."/>
            <person name="Long M."/>
            <person name="Low L."/>
            <person name="Lozovsky E."/>
            <person name="Lu J."/>
            <person name="Luo M."/>
            <person name="Machado C.A."/>
            <person name="Makalowski W."/>
            <person name="Marzo M."/>
            <person name="Matsuda M."/>
            <person name="Matzkin L."/>
            <person name="McAllister B."/>
            <person name="McBride C.S."/>
            <person name="McKernan B."/>
            <person name="McKernan K."/>
            <person name="Mendez-Lago M."/>
            <person name="Minx P."/>
            <person name="Mollenhauer M.U."/>
            <person name="Montooth K."/>
            <person name="Mount S.M."/>
            <person name="Mu X."/>
            <person name="Myers E."/>
            <person name="Negre B."/>
            <person name="Newfeld S."/>
            <person name="Nielsen R."/>
            <person name="Noor M.A."/>
            <person name="O'Grady P."/>
            <person name="Pachter L."/>
            <person name="Papaceit M."/>
            <person name="Parisi M.J."/>
            <person name="Parisi M."/>
            <person name="Parts L."/>
            <person name="Pedersen J.S."/>
            <person name="Pesole G."/>
            <person name="Phillippy A.M."/>
            <person name="Ponting C.P."/>
            <person name="Pop M."/>
            <person name="Porcelli D."/>
            <person name="Powell J.R."/>
            <person name="Prohaska S."/>
            <person name="Pruitt K."/>
            <person name="Puig M."/>
            <person name="Quesneville H."/>
            <person name="Ram K.R."/>
            <person name="Rand D."/>
            <person name="Rasmussen M.D."/>
            <person name="Reed L.K."/>
            <person name="Reenan R."/>
            <person name="Reily A."/>
            <person name="Remington K.A."/>
            <person name="Rieger T.T."/>
            <person name="Ritchie M.G."/>
            <person name="Robin C."/>
            <person name="Rogers Y.H."/>
            <person name="Rohde C."/>
            <person name="Rozas J."/>
            <person name="Rubenfield M.J."/>
            <person name="Ruiz A."/>
            <person name="Russo S."/>
            <person name="Salzberg S.L."/>
            <person name="Sanchez-Gracia A."/>
            <person name="Saranga D.J."/>
            <person name="Sato H."/>
            <person name="Schaeffer S.W."/>
            <person name="Schatz M.C."/>
            <person name="Schlenke T."/>
            <person name="Schwartz R."/>
            <person name="Segarra C."/>
            <person name="Singh R.S."/>
            <person name="Sirot L."/>
            <person name="Sirota M."/>
            <person name="Sisneros N.B."/>
            <person name="Smith C.D."/>
            <person name="Smith T.F."/>
            <person name="Spieth J."/>
            <person name="Stage D.E."/>
            <person name="Stark A."/>
            <person name="Stephan W."/>
            <person name="Strausberg R.L."/>
            <person name="Strempel S."/>
            <person name="Sturgill D."/>
            <person name="Sutton G."/>
            <person name="Sutton G.G."/>
            <person name="Tao W."/>
            <person name="Teichmann S."/>
            <person name="Tobari Y.N."/>
            <person name="Tomimura Y."/>
            <person name="Tsolas J.M."/>
            <person name="Valente V.L."/>
            <person name="Venter E."/>
            <person name="Venter J.C."/>
            <person name="Vicario S."/>
            <person name="Vieira F.G."/>
            <person name="Vilella A.J."/>
            <person name="Villasante A."/>
            <person name="Walenz B."/>
            <person name="Wang J."/>
            <person name="Wasserman M."/>
            <person name="Watts T."/>
            <person name="Wilson D."/>
            <person name="Wilson R.K."/>
            <person name="Wing R.A."/>
            <person name="Wolfner M.F."/>
            <person name="Wong A."/>
            <person name="Wong G.K."/>
            <person name="Wu C.I."/>
            <person name="Wu G."/>
            <person name="Yamamoto D."/>
            <person name="Yang H.P."/>
            <person name="Yang S.P."/>
            <person name="Yorke J.A."/>
            <person name="Yoshida K."/>
            <person name="Zdobnov E."/>
            <person name="Zhang P."/>
            <person name="Zhang Y."/>
            <person name="Zimin A.V."/>
            <person name="Baldwin J."/>
            <person name="Abdouelleil A."/>
            <person name="Abdulkadir J."/>
            <person name="Abebe A."/>
            <person name="Abera B."/>
            <person name="Abreu J."/>
            <person name="Acer S.C."/>
            <person name="Aftuck L."/>
            <person name="Alexander A."/>
            <person name="An P."/>
            <person name="Anderson E."/>
            <person name="Anderson S."/>
            <person name="Arachi H."/>
            <person name="Azer M."/>
            <person name="Bachantsang P."/>
            <person name="Barry A."/>
            <person name="Bayul T."/>
            <person name="Berlin A."/>
            <person name="Bessette D."/>
            <person name="Bloom T."/>
            <person name="Blye J."/>
            <person name="Boguslavskiy L."/>
            <person name="Bonnet C."/>
            <person name="Boukhgalter B."/>
            <person name="Bourzgui I."/>
            <person name="Brown A."/>
            <person name="Cahill P."/>
            <person name="Channer S."/>
            <person name="Cheshatsang Y."/>
            <person name="Chuda L."/>
            <person name="Citroen M."/>
            <person name="Collymore A."/>
            <person name="Cooke P."/>
            <person name="Costello M."/>
            <person name="D'Aco K."/>
            <person name="Daza R."/>
            <person name="De Haan G."/>
            <person name="DeGray S."/>
            <person name="DeMaso C."/>
            <person name="Dhargay N."/>
            <person name="Dooley K."/>
            <person name="Dooley E."/>
            <person name="Doricent M."/>
            <person name="Dorje P."/>
            <person name="Dorjee K."/>
            <person name="Dupes A."/>
            <person name="Elong R."/>
            <person name="Falk J."/>
            <person name="Farina A."/>
            <person name="Faro S."/>
            <person name="Ferguson D."/>
            <person name="Fisher S."/>
            <person name="Foley C.D."/>
            <person name="Franke A."/>
            <person name="Friedrich D."/>
            <person name="Gadbois L."/>
            <person name="Gearin G."/>
            <person name="Gearin C.R."/>
            <person name="Giannoukos G."/>
            <person name="Goode T."/>
            <person name="Graham J."/>
            <person name="Grandbois E."/>
            <person name="Grewal S."/>
            <person name="Gyaltsen K."/>
            <person name="Hafez N."/>
            <person name="Hagos B."/>
            <person name="Hall J."/>
            <person name="Henson C."/>
            <person name="Hollinger A."/>
            <person name="Honan T."/>
            <person name="Huard M.D."/>
            <person name="Hughes L."/>
            <person name="Hurhula B."/>
            <person name="Husby M.E."/>
            <person name="Kamat A."/>
            <person name="Kanga B."/>
            <person name="Kashin S."/>
            <person name="Khazanovich D."/>
            <person name="Kisner P."/>
            <person name="Lance K."/>
            <person name="Lara M."/>
            <person name="Lee W."/>
            <person name="Lennon N."/>
            <person name="Letendre F."/>
            <person name="LeVine R."/>
            <person name="Lipovsky A."/>
            <person name="Liu X."/>
            <person name="Liu J."/>
            <person name="Liu S."/>
            <person name="Lokyitsang T."/>
            <person name="Lokyitsang Y."/>
            <person name="Lubonja R."/>
            <person name="Lui A."/>
            <person name="MacDonald P."/>
            <person name="Magnisalis V."/>
            <person name="Maru K."/>
            <person name="Matthews C."/>
            <person name="McCusker W."/>
            <person name="McDonough S."/>
            <person name="Mehta T."/>
            <person name="Meldrim J."/>
            <person name="Meneus L."/>
            <person name="Mihai O."/>
            <person name="Mihalev A."/>
            <person name="Mihova T."/>
            <person name="Mittelman R."/>
            <person name="Mlenga V."/>
            <person name="Montmayeur A."/>
            <person name="Mulrain L."/>
            <person name="Navidi A."/>
            <person name="Naylor J."/>
            <person name="Negash T."/>
            <person name="Nguyen T."/>
            <person name="Nguyen N."/>
            <person name="Nicol R."/>
            <person name="Norbu C."/>
            <person name="Norbu N."/>
            <person name="Novod N."/>
            <person name="O'Neill B."/>
            <person name="Osman S."/>
            <person name="Markiewicz E."/>
            <person name="Oyono O.L."/>
            <person name="Patti C."/>
            <person name="Phunkhang P."/>
            <person name="Pierre F."/>
            <person name="Priest M."/>
            <person name="Raghuraman S."/>
            <person name="Rege F."/>
            <person name="Reyes R."/>
            <person name="Rise C."/>
            <person name="Rogov P."/>
            <person name="Ross K."/>
            <person name="Ryan E."/>
            <person name="Settipalli S."/>
            <person name="Shea T."/>
            <person name="Sherpa N."/>
            <person name="Shi L."/>
            <person name="Shih D."/>
            <person name="Sparrow T."/>
            <person name="Spaulding J."/>
            <person name="Stalker J."/>
            <person name="Stange-Thomann N."/>
            <person name="Stavropoulos S."/>
            <person name="Stone C."/>
            <person name="Strader C."/>
            <person name="Tesfaye S."/>
            <person name="Thomson T."/>
            <person name="Thoulutsang Y."/>
            <person name="Thoulutsang D."/>
            <person name="Topham K."/>
            <person name="Topping I."/>
            <person name="Tsamla T."/>
            <person name="Vassiliev H."/>
            <person name="Vo A."/>
            <person name="Wangchuk T."/>
            <person name="Wangdi T."/>
            <person name="Weiand M."/>
            <person name="Wilkinson J."/>
            <person name="Wilson A."/>
            <person name="Yadav S."/>
            <person name="Young G."/>
            <person name="Yu Q."/>
            <person name="Zembek L."/>
            <person name="Zhong D."/>
            <person name="Zimmer A."/>
            <person name="Zwirko Z."/>
            <person name="Jaffe D.B."/>
            <person name="Alvarez P."/>
            <person name="Brockman W."/>
            <person name="Butler J."/>
            <person name="Chin C."/>
            <person name="Gnerre S."/>
            <person name="Grabherr M."/>
            <person name="Kleber M."/>
            <person name="Mauceli E."/>
            <person name="MacCallum I."/>
        </authorList>
    </citation>
    <scope>NUCLEOTIDE SEQUENCE [LARGE SCALE GENOMIC DNA]</scope>
    <source>
        <strain evidence="2">Tucson 14030-0811.24</strain>
    </source>
</reference>
<gene>
    <name evidence="1" type="primary">Dwil\GK13112</name>
    <name evidence="1" type="ORF">Dwil_GK13112</name>
</gene>
<dbReference type="InParanoid" id="B4NGZ0"/>
<evidence type="ECO:0000313" key="2">
    <source>
        <dbReference type="Proteomes" id="UP000007798"/>
    </source>
</evidence>
<proteinExistence type="predicted"/>
<protein>
    <submittedName>
        <fullName evidence="1">Uncharacterized protein</fullName>
    </submittedName>
</protein>
<dbReference type="EMBL" id="CH964272">
    <property type="protein sequence ID" value="EDW84487.2"/>
    <property type="molecule type" value="Genomic_DNA"/>
</dbReference>
<organism evidence="1 2">
    <name type="scientific">Drosophila willistoni</name>
    <name type="common">Fruit fly</name>
    <dbReference type="NCBI Taxonomy" id="7260"/>
    <lineage>
        <taxon>Eukaryota</taxon>
        <taxon>Metazoa</taxon>
        <taxon>Ecdysozoa</taxon>
        <taxon>Arthropoda</taxon>
        <taxon>Hexapoda</taxon>
        <taxon>Insecta</taxon>
        <taxon>Pterygota</taxon>
        <taxon>Neoptera</taxon>
        <taxon>Endopterygota</taxon>
        <taxon>Diptera</taxon>
        <taxon>Brachycera</taxon>
        <taxon>Muscomorpha</taxon>
        <taxon>Ephydroidea</taxon>
        <taxon>Drosophilidae</taxon>
        <taxon>Drosophila</taxon>
        <taxon>Sophophora</taxon>
    </lineage>
</organism>
<evidence type="ECO:0000313" key="1">
    <source>
        <dbReference type="EMBL" id="EDW84487.2"/>
    </source>
</evidence>
<sequence>MEHLCKILSYDIGRFITDLINALIKIGYEYLGKEKKACKGGSKRVKYPSYTIRHKYPKRLVTYDGEGSCEPRLIRFSDLSESDLDAFKYCSNEAPPNEDFFLKLQQKAKVLYQNWLRCNQAQEQASPETFWDSMTPAHQLRFYWTAYTGEELQSTPIENFSQCYKKDFTQRNPCDSMKKLQSEVRRHWACMKRCRRMPFIFQAVIYHISVNDVDPNDDCALRDLFNKFR</sequence>
<dbReference type="OrthoDB" id="7860046at2759"/>
<accession>B4NGZ0</accession>
<dbReference type="HOGENOM" id="CLU_1316668_0_0_1"/>
<dbReference type="AlphaFoldDB" id="B4NGZ0"/>
<name>B4NGZ0_DROWI</name>
<dbReference type="STRING" id="7260.B4NGZ0"/>